<dbReference type="EMBL" id="WUEY01000024">
    <property type="protein sequence ID" value="NEI74040.1"/>
    <property type="molecule type" value="Genomic_DNA"/>
</dbReference>
<gene>
    <name evidence="3" type="ORF">GR212_31255</name>
</gene>
<reference evidence="3 4" key="1">
    <citation type="submission" date="2019-12" db="EMBL/GenBank/DDBJ databases">
        <title>Rhizobium genotypes associated with high levels of biological nitrogen fixation by grain legumes in a temperate-maritime cropping system.</title>
        <authorList>
            <person name="Maluk M."/>
            <person name="Francesc Ferrando Molina F."/>
            <person name="Lopez Del Egido L."/>
            <person name="Lafos M."/>
            <person name="Langarica-Fuentes A."/>
            <person name="Gebre Yohannes G."/>
            <person name="Young M.W."/>
            <person name="Martin P."/>
            <person name="Gantlett R."/>
            <person name="Kenicer G."/>
            <person name="Hawes C."/>
            <person name="Begg G.S."/>
            <person name="Quilliam R.S."/>
            <person name="Squire G.R."/>
            <person name="Poole P.S."/>
            <person name="Young P.W."/>
            <person name="Iannetta P.M."/>
            <person name="James E.K."/>
        </authorList>
    </citation>
    <scope>NUCLEOTIDE SEQUENCE [LARGE SCALE GENOMIC DNA]</scope>
    <source>
        <strain evidence="3 4">JHI1118</strain>
    </source>
</reference>
<protein>
    <submittedName>
        <fullName evidence="3">SDR family oxidoreductase</fullName>
    </submittedName>
</protein>
<name>A0A6L9UJG3_9HYPH</name>
<evidence type="ECO:0000259" key="2">
    <source>
        <dbReference type="SMART" id="SM00822"/>
    </source>
</evidence>
<dbReference type="SMART" id="SM00822">
    <property type="entry name" value="PKS_KR"/>
    <property type="match status" value="1"/>
</dbReference>
<dbReference type="PRINTS" id="PR00080">
    <property type="entry name" value="SDRFAMILY"/>
</dbReference>
<dbReference type="PROSITE" id="PS00061">
    <property type="entry name" value="ADH_SHORT"/>
    <property type="match status" value="1"/>
</dbReference>
<dbReference type="InterPro" id="IPR036291">
    <property type="entry name" value="NAD(P)-bd_dom_sf"/>
</dbReference>
<dbReference type="Pfam" id="PF13561">
    <property type="entry name" value="adh_short_C2"/>
    <property type="match status" value="1"/>
</dbReference>
<dbReference type="FunFam" id="3.40.50.720:FF:000084">
    <property type="entry name" value="Short-chain dehydrogenase reductase"/>
    <property type="match status" value="1"/>
</dbReference>
<dbReference type="NCBIfam" id="NF005559">
    <property type="entry name" value="PRK07231.1"/>
    <property type="match status" value="1"/>
</dbReference>
<dbReference type="PRINTS" id="PR00081">
    <property type="entry name" value="GDHRDH"/>
</dbReference>
<comment type="caution">
    <text evidence="3">The sequence shown here is derived from an EMBL/GenBank/DDBJ whole genome shotgun (WGS) entry which is preliminary data.</text>
</comment>
<proteinExistence type="inferred from homology"/>
<evidence type="ECO:0000313" key="3">
    <source>
        <dbReference type="EMBL" id="NEI74040.1"/>
    </source>
</evidence>
<evidence type="ECO:0000256" key="1">
    <source>
        <dbReference type="ARBA" id="ARBA00006484"/>
    </source>
</evidence>
<dbReference type="RefSeq" id="WP_163992898.1">
    <property type="nucleotide sequence ID" value="NZ_WUEY01000024.1"/>
</dbReference>
<sequence length="252" mass="26576">MTQAGNKVALVTGAARGIGRALAVGFSEAGYDVAISDLKSQIDGLQETQAAIERNGRAAYLQTMDVSDKKDVQSAVKRVLSEAKHIDVLINNAGILRPSTLDVLSEEDFDATMNINVKGLLFCCQAVLPSMQARRAGSIINIASIAGRGGIPTQGHYAASKASVITLTRVLSQEVGTFGIRVNAICPGVIVTEMGRKVLGTEEQQRHWMSLAALSRLGDPQDLIGPALFLSSEQSAYVTGQALNVCGGTSFD</sequence>
<dbReference type="AlphaFoldDB" id="A0A6L9UJG3"/>
<accession>A0A6L9UJG3</accession>
<comment type="similarity">
    <text evidence="1">Belongs to the short-chain dehydrogenases/reductases (SDR) family.</text>
</comment>
<dbReference type="InterPro" id="IPR002347">
    <property type="entry name" value="SDR_fam"/>
</dbReference>
<dbReference type="SUPFAM" id="SSF51735">
    <property type="entry name" value="NAD(P)-binding Rossmann-fold domains"/>
    <property type="match status" value="1"/>
</dbReference>
<dbReference type="Gene3D" id="3.40.50.720">
    <property type="entry name" value="NAD(P)-binding Rossmann-like Domain"/>
    <property type="match status" value="1"/>
</dbReference>
<dbReference type="InterPro" id="IPR057326">
    <property type="entry name" value="KR_dom"/>
</dbReference>
<dbReference type="PANTHER" id="PTHR42760">
    <property type="entry name" value="SHORT-CHAIN DEHYDROGENASES/REDUCTASES FAMILY MEMBER"/>
    <property type="match status" value="1"/>
</dbReference>
<dbReference type="GO" id="GO:0016616">
    <property type="term" value="F:oxidoreductase activity, acting on the CH-OH group of donors, NAD or NADP as acceptor"/>
    <property type="evidence" value="ECO:0007669"/>
    <property type="project" value="TreeGrafter"/>
</dbReference>
<evidence type="ECO:0000313" key="4">
    <source>
        <dbReference type="Proteomes" id="UP000483035"/>
    </source>
</evidence>
<dbReference type="Proteomes" id="UP000483035">
    <property type="component" value="Unassembled WGS sequence"/>
</dbReference>
<feature type="domain" description="Ketoreductase" evidence="2">
    <location>
        <begin position="7"/>
        <end position="188"/>
    </location>
</feature>
<dbReference type="InterPro" id="IPR020904">
    <property type="entry name" value="Sc_DH/Rdtase_CS"/>
</dbReference>
<organism evidence="3 4">
    <name type="scientific">Rhizobium lusitanum</name>
    <dbReference type="NCBI Taxonomy" id="293958"/>
    <lineage>
        <taxon>Bacteria</taxon>
        <taxon>Pseudomonadati</taxon>
        <taxon>Pseudomonadota</taxon>
        <taxon>Alphaproteobacteria</taxon>
        <taxon>Hyphomicrobiales</taxon>
        <taxon>Rhizobiaceae</taxon>
        <taxon>Rhizobium/Agrobacterium group</taxon>
        <taxon>Rhizobium</taxon>
    </lineage>
</organism>